<evidence type="ECO:0000256" key="5">
    <source>
        <dbReference type="PROSITE-ProRule" id="PRU01240"/>
    </source>
</evidence>
<dbReference type="AlphaFoldDB" id="A0AAJ5NLK4"/>
<comment type="similarity">
    <text evidence="1 5">Belongs to the peptidase S8 family.</text>
</comment>
<keyword evidence="6" id="KW-0812">Transmembrane</keyword>
<reference evidence="8 9" key="1">
    <citation type="submission" date="2019-01" db="EMBL/GenBank/DDBJ databases">
        <authorList>
            <consortium name="Pathogen Informatics"/>
        </authorList>
    </citation>
    <scope>NUCLEOTIDE SEQUENCE [LARGE SCALE GENOMIC DNA]</scope>
    <source>
        <strain evidence="8 9">NCTC10125</strain>
    </source>
</reference>
<dbReference type="EMBL" id="LR214971">
    <property type="protein sequence ID" value="VEU62025.1"/>
    <property type="molecule type" value="Genomic_DNA"/>
</dbReference>
<dbReference type="PROSITE" id="PS00138">
    <property type="entry name" value="SUBTILASE_SER"/>
    <property type="match status" value="1"/>
</dbReference>
<evidence type="ECO:0000313" key="9">
    <source>
        <dbReference type="Proteomes" id="UP000289629"/>
    </source>
</evidence>
<dbReference type="SUPFAM" id="SSF52743">
    <property type="entry name" value="Subtilisin-like"/>
    <property type="match status" value="1"/>
</dbReference>
<dbReference type="GO" id="GO:0004252">
    <property type="term" value="F:serine-type endopeptidase activity"/>
    <property type="evidence" value="ECO:0007669"/>
    <property type="project" value="InterPro"/>
</dbReference>
<keyword evidence="6" id="KW-0472">Membrane</keyword>
<evidence type="ECO:0000259" key="7">
    <source>
        <dbReference type="Pfam" id="PF00082"/>
    </source>
</evidence>
<evidence type="ECO:0000256" key="4">
    <source>
        <dbReference type="ARBA" id="ARBA00022825"/>
    </source>
</evidence>
<comment type="caution">
    <text evidence="5">Lacks conserved residue(s) required for the propagation of feature annotation.</text>
</comment>
<protein>
    <submittedName>
        <fullName evidence="8">Subtilase family</fullName>
    </submittedName>
</protein>
<proteinExistence type="inferred from homology"/>
<name>A0AAJ5NLK4_9BACT</name>
<feature type="transmembrane region" description="Helical" evidence="6">
    <location>
        <begin position="24"/>
        <end position="47"/>
    </location>
</feature>
<dbReference type="PANTHER" id="PTHR43806">
    <property type="entry name" value="PEPTIDASE S8"/>
    <property type="match status" value="1"/>
</dbReference>
<keyword evidence="2" id="KW-0645">Protease</keyword>
<sequence>MYNIYMRIIRRIYYKKCQKKKKKLFNFFPLLSFLAIPIFSGLILLTLSPESNKTGNFTNTFANKINYDNKLSKSQEDLVGFKQKNKKIFSRQSNQKFTNFSLLKSSNVKNVLKGENVDIKIFLDLIDTNNNSLSANVEYYQTKNNEYLKQIISFFEENNIKINSSYVSKLSPIIWININSLAEKKSLELLEKLDFVLLVINNIENTTNSDSLPTYSAKSLNQEAKPKIFYDNLDHAAYYYAYLSNTKYYFTKEKEIVDYKYRGSNKYEKVGVVEPGMSGTYDESDSLKAQIPKYLVNYYNIGRADSKKTNENQNDHASLVSGIIVGKSGFAFNTDLHLANLGEVTFDSPVWMSVFEKLIIEKGVRVINHSYGFNFIDQKDVDASFKDIYGNNSLLKNSVSRYIDHLYYLDFLSRKYGVINIFAAGNEYDDRLKNNDPKKKYGYISGYANAINSIVVGSSFGTKENFYASNFSNRLLPNALKGLPKPLIVAPGENIVGLSDQKSPESGTSFSAPIVTGIVSTIIGSNPYLFNEKNIIPAIKSVLSSSAVDSKLDYQGIKNFVESTKKENEKRHTSSSIDDYLEDSSKSRYLQNYENEHKSKPNGFDTAVGAGQINFANIQKAIENLKTFSVSFENTDEYVYVSPEIKLNQGNKIKASLAWAFNAGLTKPLKKYESRLHSWYDNLVAYGSSYVADQNPGTLYGEYHPQSNFEEEYHPKYPNEWLNRKTLFEKQENKLFSDYDLKLQKKEGDNWQSIYLNSGSSWSSNVELIRYSAEESGIYRILVRKHKSYLFEESVDDNLAVSYVIQEK</sequence>
<accession>A0AAJ5NLK4</accession>
<dbReference type="PROSITE" id="PS51892">
    <property type="entry name" value="SUBTILASE"/>
    <property type="match status" value="1"/>
</dbReference>
<organism evidence="8 9">
    <name type="scientific">Mesomycoplasma dispar</name>
    <dbReference type="NCBI Taxonomy" id="86660"/>
    <lineage>
        <taxon>Bacteria</taxon>
        <taxon>Bacillati</taxon>
        <taxon>Mycoplasmatota</taxon>
        <taxon>Mycoplasmoidales</taxon>
        <taxon>Metamycoplasmataceae</taxon>
        <taxon>Mesomycoplasma</taxon>
    </lineage>
</organism>
<dbReference type="InterPro" id="IPR050131">
    <property type="entry name" value="Peptidase_S8_subtilisin-like"/>
</dbReference>
<dbReference type="PANTHER" id="PTHR43806:SF11">
    <property type="entry name" value="CEREVISIN-RELATED"/>
    <property type="match status" value="1"/>
</dbReference>
<dbReference type="InterPro" id="IPR036852">
    <property type="entry name" value="Peptidase_S8/S53_dom_sf"/>
</dbReference>
<keyword evidence="4" id="KW-0720">Serine protease</keyword>
<dbReference type="InterPro" id="IPR023828">
    <property type="entry name" value="Peptidase_S8_Ser-AS"/>
</dbReference>
<evidence type="ECO:0000256" key="1">
    <source>
        <dbReference type="ARBA" id="ARBA00011073"/>
    </source>
</evidence>
<keyword evidence="3" id="KW-0378">Hydrolase</keyword>
<keyword evidence="6" id="KW-1133">Transmembrane helix</keyword>
<dbReference type="GO" id="GO:0006508">
    <property type="term" value="P:proteolysis"/>
    <property type="evidence" value="ECO:0007669"/>
    <property type="project" value="UniProtKB-KW"/>
</dbReference>
<dbReference type="Pfam" id="PF00082">
    <property type="entry name" value="Peptidase_S8"/>
    <property type="match status" value="1"/>
</dbReference>
<gene>
    <name evidence="8" type="ORF">NCTC10125_00500</name>
</gene>
<evidence type="ECO:0000313" key="8">
    <source>
        <dbReference type="EMBL" id="VEU62025.1"/>
    </source>
</evidence>
<dbReference type="InterPro" id="IPR000209">
    <property type="entry name" value="Peptidase_S8/S53_dom"/>
</dbReference>
<dbReference type="Gene3D" id="3.40.50.200">
    <property type="entry name" value="Peptidase S8/S53 domain"/>
    <property type="match status" value="1"/>
</dbReference>
<evidence type="ECO:0000256" key="2">
    <source>
        <dbReference type="ARBA" id="ARBA00022670"/>
    </source>
</evidence>
<dbReference type="Proteomes" id="UP000289629">
    <property type="component" value="Chromosome"/>
</dbReference>
<evidence type="ECO:0000256" key="6">
    <source>
        <dbReference type="SAM" id="Phobius"/>
    </source>
</evidence>
<feature type="domain" description="Peptidase S8/S53" evidence="7">
    <location>
        <begin position="270"/>
        <end position="558"/>
    </location>
</feature>
<evidence type="ECO:0000256" key="3">
    <source>
        <dbReference type="ARBA" id="ARBA00022801"/>
    </source>
</evidence>